<dbReference type="InterPro" id="IPR055313">
    <property type="entry name" value="Temptin-like"/>
</dbReference>
<evidence type="ECO:0000313" key="4">
    <source>
        <dbReference type="Proteomes" id="UP000735302"/>
    </source>
</evidence>
<keyword evidence="4" id="KW-1185">Reference proteome</keyword>
<keyword evidence="3" id="KW-0503">Monooxygenase</keyword>
<protein>
    <submittedName>
        <fullName evidence="3">DBH-like monooxygenase protein 1</fullName>
    </submittedName>
</protein>
<dbReference type="InterPro" id="IPR000323">
    <property type="entry name" value="Cu2_ascorb_mOase_N"/>
</dbReference>
<feature type="domain" description="Temptin Cys/Cys disulfide" evidence="2">
    <location>
        <begin position="26"/>
        <end position="96"/>
    </location>
</feature>
<dbReference type="GO" id="GO:0005507">
    <property type="term" value="F:copper ion binding"/>
    <property type="evidence" value="ECO:0007669"/>
    <property type="project" value="InterPro"/>
</dbReference>
<proteinExistence type="predicted"/>
<gene>
    <name evidence="3" type="ORF">PoB_000616200</name>
</gene>
<evidence type="ECO:0000313" key="3">
    <source>
        <dbReference type="EMBL" id="GFN79656.1"/>
    </source>
</evidence>
<dbReference type="Proteomes" id="UP000735302">
    <property type="component" value="Unassembled WGS sequence"/>
</dbReference>
<name>A0AAV3YC42_9GAST</name>
<reference evidence="3 4" key="1">
    <citation type="journal article" date="2021" name="Elife">
        <title>Chloroplast acquisition without the gene transfer in kleptoplastic sea slugs, Plakobranchus ocellatus.</title>
        <authorList>
            <person name="Maeda T."/>
            <person name="Takahashi S."/>
            <person name="Yoshida T."/>
            <person name="Shimamura S."/>
            <person name="Takaki Y."/>
            <person name="Nagai Y."/>
            <person name="Toyoda A."/>
            <person name="Suzuki Y."/>
            <person name="Arimoto A."/>
            <person name="Ishii H."/>
            <person name="Satoh N."/>
            <person name="Nishiyama T."/>
            <person name="Hasebe M."/>
            <person name="Maruyama T."/>
            <person name="Minagawa J."/>
            <person name="Obokata J."/>
            <person name="Shigenobu S."/>
        </authorList>
    </citation>
    <scope>NUCLEOTIDE SEQUENCE [LARGE SCALE GENOMIC DNA]</scope>
</reference>
<comment type="caution">
    <text evidence="3">The sequence shown here is derived from an EMBL/GenBank/DDBJ whole genome shotgun (WGS) entry which is preliminary data.</text>
</comment>
<keyword evidence="3" id="KW-0560">Oxidoreductase</keyword>
<organism evidence="3 4">
    <name type="scientific">Plakobranchus ocellatus</name>
    <dbReference type="NCBI Taxonomy" id="259542"/>
    <lineage>
        <taxon>Eukaryota</taxon>
        <taxon>Metazoa</taxon>
        <taxon>Spiralia</taxon>
        <taxon>Lophotrochozoa</taxon>
        <taxon>Mollusca</taxon>
        <taxon>Gastropoda</taxon>
        <taxon>Heterobranchia</taxon>
        <taxon>Euthyneura</taxon>
        <taxon>Panpulmonata</taxon>
        <taxon>Sacoglossa</taxon>
        <taxon>Placobranchoidea</taxon>
        <taxon>Plakobranchidae</taxon>
        <taxon>Plakobranchus</taxon>
    </lineage>
</organism>
<dbReference type="Pfam" id="PF01082">
    <property type="entry name" value="Cu2_monooxygen"/>
    <property type="match status" value="1"/>
</dbReference>
<dbReference type="PANTHER" id="PTHR34737:SF2">
    <property type="entry name" value="EF-HAND DOMAIN-CONTAINING PROTEIN"/>
    <property type="match status" value="1"/>
</dbReference>
<accession>A0AAV3YC42</accession>
<dbReference type="SUPFAM" id="SSF49742">
    <property type="entry name" value="PHM/PNGase F"/>
    <property type="match status" value="1"/>
</dbReference>
<sequence length="248" mass="27786">MVFQPDPNRTFGLSDQTPYLSLRGSRVGHENRPGGGKRNPFGVDFAKFGHTWNEDLCRADSDGDGLTNGYELGDPDCTWSPGQIPSRSVNITHPGVCDNVARCEEVESFANCSNRKFNCPRTEEAGVKHLNLTFQEITIPSRETNYFCMTFDLPQDQDYHVIGDEPIIDNEEVLHHIVVYGCEQGKHKEARVPKLCDMGSANYGCHQIIGLWGFGHLGTCFRNDTGFRIGRSSFRRVLLEASMANFYG</sequence>
<dbReference type="Gene3D" id="2.60.120.310">
    <property type="entry name" value="Copper type II, ascorbate-dependent monooxygenase, N-terminal domain"/>
    <property type="match status" value="1"/>
</dbReference>
<dbReference type="Pfam" id="PF24784">
    <property type="entry name" value="Temptin_C"/>
    <property type="match status" value="1"/>
</dbReference>
<dbReference type="PANTHER" id="PTHR34737">
    <property type="entry name" value="EF-HAND DOMAIN-CONTAINING PROTEIN"/>
    <property type="match status" value="1"/>
</dbReference>
<evidence type="ECO:0000259" key="1">
    <source>
        <dbReference type="Pfam" id="PF01082"/>
    </source>
</evidence>
<dbReference type="InterPro" id="IPR036939">
    <property type="entry name" value="Cu2_ascorb_mOase_N_sf"/>
</dbReference>
<dbReference type="InterPro" id="IPR057626">
    <property type="entry name" value="S-S_Temptin"/>
</dbReference>
<dbReference type="AlphaFoldDB" id="A0AAV3YC42"/>
<dbReference type="GO" id="GO:0016715">
    <property type="term" value="F:oxidoreductase activity, acting on paired donors, with incorporation or reduction of molecular oxygen, reduced ascorbate as one donor, and incorporation of one atom of oxygen"/>
    <property type="evidence" value="ECO:0007669"/>
    <property type="project" value="InterPro"/>
</dbReference>
<dbReference type="EMBL" id="BLXT01000722">
    <property type="protein sequence ID" value="GFN79656.1"/>
    <property type="molecule type" value="Genomic_DNA"/>
</dbReference>
<evidence type="ECO:0000259" key="2">
    <source>
        <dbReference type="Pfam" id="PF24784"/>
    </source>
</evidence>
<dbReference type="InterPro" id="IPR008977">
    <property type="entry name" value="PHM/PNGase_F_dom_sf"/>
</dbReference>
<feature type="domain" description="Copper type II ascorbate-dependent monooxygenase N-terminal" evidence="1">
    <location>
        <begin position="131"/>
        <end position="240"/>
    </location>
</feature>